<dbReference type="Proteomes" id="UP000464620">
    <property type="component" value="Chromosome B09"/>
</dbReference>
<evidence type="ECO:0000313" key="2">
    <source>
        <dbReference type="Proteomes" id="UP000464620"/>
    </source>
</evidence>
<dbReference type="EMBL" id="CP031001">
    <property type="protein sequence ID" value="QHN77802.1"/>
    <property type="molecule type" value="Genomic_DNA"/>
</dbReference>
<organism evidence="1 2">
    <name type="scientific">Arachis hypogaea</name>
    <name type="common">Peanut</name>
    <dbReference type="NCBI Taxonomy" id="3818"/>
    <lineage>
        <taxon>Eukaryota</taxon>
        <taxon>Viridiplantae</taxon>
        <taxon>Streptophyta</taxon>
        <taxon>Embryophyta</taxon>
        <taxon>Tracheophyta</taxon>
        <taxon>Spermatophyta</taxon>
        <taxon>Magnoliopsida</taxon>
        <taxon>eudicotyledons</taxon>
        <taxon>Gunneridae</taxon>
        <taxon>Pentapetalae</taxon>
        <taxon>rosids</taxon>
        <taxon>fabids</taxon>
        <taxon>Fabales</taxon>
        <taxon>Fabaceae</taxon>
        <taxon>Papilionoideae</taxon>
        <taxon>50 kb inversion clade</taxon>
        <taxon>dalbergioids sensu lato</taxon>
        <taxon>Dalbergieae</taxon>
        <taxon>Pterocarpus clade</taxon>
        <taxon>Arachis</taxon>
    </lineage>
</organism>
<name>A0A6B9VC02_ARAHY</name>
<accession>A0A6B9VC02</accession>
<gene>
    <name evidence="1" type="ORF">DS421_19g655960</name>
</gene>
<protein>
    <submittedName>
        <fullName evidence="1">Uncharacterized protein</fullName>
    </submittedName>
</protein>
<sequence>MLPAPSHMISTIAVEGPSPWPWRGAAVHACCHQKRSRCHRRLSLENTPYRRASGRRNHGPGRRGCHSCCCCFVLLL</sequence>
<evidence type="ECO:0000313" key="1">
    <source>
        <dbReference type="EMBL" id="QHN77802.1"/>
    </source>
</evidence>
<proteinExistence type="predicted"/>
<reference evidence="1 2" key="1">
    <citation type="submission" date="2020-01" db="EMBL/GenBank/DDBJ databases">
        <title>Genome sequence of Arachis hypogaea, cultivar Shitouqi.</title>
        <authorList>
            <person name="Zhuang W."/>
            <person name="Chen H."/>
            <person name="Varshney R."/>
            <person name="Wang D."/>
            <person name="Ming R."/>
        </authorList>
    </citation>
    <scope>NUCLEOTIDE SEQUENCE [LARGE SCALE GENOMIC DNA]</scope>
    <source>
        <tissue evidence="1">Young leaf</tissue>
    </source>
</reference>
<dbReference type="AlphaFoldDB" id="A0A6B9VC02"/>